<gene>
    <name evidence="2" type="ORF">MAR_038527</name>
</gene>
<reference evidence="2" key="1">
    <citation type="submission" date="2022-11" db="EMBL/GenBank/DDBJ databases">
        <title>Centuries of genome instability and evolution in soft-shell clam transmissible cancer (bioRxiv).</title>
        <authorList>
            <person name="Hart S.F.M."/>
            <person name="Yonemitsu M.A."/>
            <person name="Giersch R.M."/>
            <person name="Beal B.F."/>
            <person name="Arriagada G."/>
            <person name="Davis B.W."/>
            <person name="Ostrander E.A."/>
            <person name="Goff S.P."/>
            <person name="Metzger M.J."/>
        </authorList>
    </citation>
    <scope>NUCLEOTIDE SEQUENCE</scope>
    <source>
        <strain evidence="2">MELC-2E11</strain>
        <tissue evidence="2">Siphon/mantle</tissue>
    </source>
</reference>
<evidence type="ECO:0000313" key="3">
    <source>
        <dbReference type="Proteomes" id="UP001164746"/>
    </source>
</evidence>
<sequence>KGLSKSASEIVIVSWRNTTKKQYDGYIRKWIHYFGQYENPIKPDVKYVINFLSDLFKKGLSYSALNTARSAISVFIKICSNIDIHDNDILSSFNARPALPKYQSTWDVNIVLNYLHGLKTDTLSKLSQKLCMLFLLVTGQRCQTLHSIKLQDINISSDKQTVNISPSQLLKQSRPGTHLKPIILNRYTGKRNICILVSTNISSHIVHDLQILETAGWSNARTFAKFYLKEI</sequence>
<feature type="non-terminal residue" evidence="2">
    <location>
        <position position="1"/>
    </location>
</feature>
<evidence type="ECO:0008006" key="4">
    <source>
        <dbReference type="Google" id="ProtNLM"/>
    </source>
</evidence>
<protein>
    <recommendedName>
        <fullName evidence="4">Tyr recombinase domain-containing protein</fullName>
    </recommendedName>
</protein>
<dbReference type="InterPro" id="IPR011010">
    <property type="entry name" value="DNA_brk_join_enz"/>
</dbReference>
<dbReference type="Proteomes" id="UP001164746">
    <property type="component" value="Chromosome 13"/>
</dbReference>
<feature type="non-terminal residue" evidence="2">
    <location>
        <position position="231"/>
    </location>
</feature>
<dbReference type="SUPFAM" id="SSF56349">
    <property type="entry name" value="DNA breaking-rejoining enzymes"/>
    <property type="match status" value="1"/>
</dbReference>
<keyword evidence="1" id="KW-0238">DNA-binding</keyword>
<dbReference type="PANTHER" id="PTHR35617">
    <property type="entry name" value="PHAGE_INTEGRASE DOMAIN-CONTAINING PROTEIN"/>
    <property type="match status" value="1"/>
</dbReference>
<dbReference type="InterPro" id="IPR010998">
    <property type="entry name" value="Integrase_recombinase_N"/>
</dbReference>
<dbReference type="Gene3D" id="1.10.150.130">
    <property type="match status" value="1"/>
</dbReference>
<proteinExistence type="predicted"/>
<name>A0ABY7FRK2_MYAAR</name>
<dbReference type="EMBL" id="CP111024">
    <property type="protein sequence ID" value="WAR24858.1"/>
    <property type="molecule type" value="Genomic_DNA"/>
</dbReference>
<accession>A0ABY7FRK2</accession>
<keyword evidence="3" id="KW-1185">Reference proteome</keyword>
<evidence type="ECO:0000313" key="2">
    <source>
        <dbReference type="EMBL" id="WAR24858.1"/>
    </source>
</evidence>
<organism evidence="2 3">
    <name type="scientific">Mya arenaria</name>
    <name type="common">Soft-shell clam</name>
    <dbReference type="NCBI Taxonomy" id="6604"/>
    <lineage>
        <taxon>Eukaryota</taxon>
        <taxon>Metazoa</taxon>
        <taxon>Spiralia</taxon>
        <taxon>Lophotrochozoa</taxon>
        <taxon>Mollusca</taxon>
        <taxon>Bivalvia</taxon>
        <taxon>Autobranchia</taxon>
        <taxon>Heteroconchia</taxon>
        <taxon>Euheterodonta</taxon>
        <taxon>Imparidentia</taxon>
        <taxon>Neoheterodontei</taxon>
        <taxon>Myida</taxon>
        <taxon>Myoidea</taxon>
        <taxon>Myidae</taxon>
        <taxon>Mya</taxon>
    </lineage>
</organism>
<dbReference type="PANTHER" id="PTHR35617:SF3">
    <property type="entry name" value="CORE-BINDING (CB) DOMAIN-CONTAINING PROTEIN"/>
    <property type="match status" value="1"/>
</dbReference>
<evidence type="ECO:0000256" key="1">
    <source>
        <dbReference type="ARBA" id="ARBA00023125"/>
    </source>
</evidence>